<gene>
    <name evidence="3" type="primary">I1RI73</name>
</gene>
<dbReference type="InterPro" id="IPR008266">
    <property type="entry name" value="Tyr_kinase_AS"/>
</dbReference>
<dbReference type="PANTHER" id="PTHR38248:SF2">
    <property type="entry name" value="FUNK1 11"/>
    <property type="match status" value="1"/>
</dbReference>
<feature type="domain" description="Fungal-type protein kinase" evidence="2">
    <location>
        <begin position="270"/>
        <end position="430"/>
    </location>
</feature>
<feature type="region of interest" description="Disordered" evidence="1">
    <location>
        <begin position="577"/>
        <end position="622"/>
    </location>
</feature>
<feature type="compositionally biased region" description="Basic and acidic residues" evidence="1">
    <location>
        <begin position="652"/>
        <end position="664"/>
    </location>
</feature>
<reference evidence="3" key="1">
    <citation type="submission" date="2019-10" db="EMBL/GenBank/DDBJ databases">
        <authorList>
            <person name="Nor Muhammad N."/>
        </authorList>
    </citation>
    <scope>NUCLEOTIDE SEQUENCE</scope>
</reference>
<dbReference type="GO" id="GO:0004672">
    <property type="term" value="F:protein kinase activity"/>
    <property type="evidence" value="ECO:0007669"/>
    <property type="project" value="InterPro"/>
</dbReference>
<dbReference type="InterPro" id="IPR011009">
    <property type="entry name" value="Kinase-like_dom_sf"/>
</dbReference>
<feature type="compositionally biased region" description="Basic and acidic residues" evidence="1">
    <location>
        <begin position="741"/>
        <end position="751"/>
    </location>
</feature>
<feature type="region of interest" description="Disordered" evidence="1">
    <location>
        <begin position="652"/>
        <end position="683"/>
    </location>
</feature>
<name>A0A5K1JW24_9APHY</name>
<accession>A0A5K1JW24</accession>
<feature type="region of interest" description="Disordered" evidence="1">
    <location>
        <begin position="698"/>
        <end position="786"/>
    </location>
</feature>
<dbReference type="EMBL" id="LR724696">
    <property type="protein sequence ID" value="VWO95307.1"/>
    <property type="molecule type" value="Genomic_DNA"/>
</dbReference>
<sequence>MMYEDYTKRLNKITHGSGYVFTVTPYKADNATNPKPAVVGMYPPKHMQEKDQAKGLYPGEKKDVRRISWSSIDLLAQCNLEVDPFEDGVGTGRSSRHKRRDASGQILSTVELTFDHQHRTFIFMLIFIGLDCRILRMDRLSLFVTKQFNITTTSFLVQFLRRYVKLSPEARGYDTTAQRIFPGSTLSGMMKERLSDVEKMLEEQKDLESGEGDARLLGIGERDRVEEHVVELWRNALDEKWPWWKLCVPDQATEKDRWFLVGKPSSPKPPGVRGRGTRCYIAVELFESHGEQVLDTKFVHLKDCWRVLDRGADGPAMDIRQEGLTLQKLNGAHVKHVPTLVAHGDINEQSTQTPAAGKSVENQRKHHLKTYRHYRLVVKEIGKPLSEFENSGQLLRVLYDCLRAHRDAMAINIIHRDISGGNILLYKNERGRWRDEIECFFHVLIYYAVRFLHHNIPDELVGLFIENYFYVSSGTTATGELNAPFYKRQAMDFGRIMLESYGVFDHLRFMWVDDEPQGEAQGADPPASSLTPPPPDYDSHPLNDLVETLLSWFHAVYTINFLDGQAAIINASLWGGASPPPGLRRGKPAVAEDSDSEPEREPRSRLPRDSSPDPTRPSPEKEKELRALAAHLDGHTHVVALFRDICHELFPSDKTKDKRPEKGSKSCSPQPSQSFVVSESSEVRLESKDWLDELEGAGARAPRFDGPAPSVNFASLAMNSDLDSDGEPSRRRAPPAAAVPAEDKLEHDNAPHHSPSPGCTNRPKRVREDGVAPSGLLGTFGKRTRY</sequence>
<evidence type="ECO:0000259" key="2">
    <source>
        <dbReference type="Pfam" id="PF17667"/>
    </source>
</evidence>
<organism evidence="3">
    <name type="scientific">Ganoderma boninense</name>
    <dbReference type="NCBI Taxonomy" id="34458"/>
    <lineage>
        <taxon>Eukaryota</taxon>
        <taxon>Fungi</taxon>
        <taxon>Dikarya</taxon>
        <taxon>Basidiomycota</taxon>
        <taxon>Agaricomycotina</taxon>
        <taxon>Agaricomycetes</taxon>
        <taxon>Polyporales</taxon>
        <taxon>Polyporaceae</taxon>
        <taxon>Ganoderma</taxon>
    </lineage>
</organism>
<evidence type="ECO:0000313" key="3">
    <source>
        <dbReference type="EMBL" id="VWO95307.1"/>
    </source>
</evidence>
<dbReference type="Pfam" id="PF17667">
    <property type="entry name" value="Pkinase_fungal"/>
    <property type="match status" value="1"/>
</dbReference>
<dbReference type="PANTHER" id="PTHR38248">
    <property type="entry name" value="FUNK1 6"/>
    <property type="match status" value="1"/>
</dbReference>
<feature type="region of interest" description="Disordered" evidence="1">
    <location>
        <begin position="516"/>
        <end position="539"/>
    </location>
</feature>
<protein>
    <recommendedName>
        <fullName evidence="2">Fungal-type protein kinase domain-containing protein</fullName>
    </recommendedName>
</protein>
<feature type="compositionally biased region" description="Basic and acidic residues" evidence="1">
    <location>
        <begin position="597"/>
        <end position="611"/>
    </location>
</feature>
<proteinExistence type="predicted"/>
<feature type="compositionally biased region" description="Low complexity" evidence="1">
    <location>
        <begin position="666"/>
        <end position="680"/>
    </location>
</feature>
<dbReference type="PROSITE" id="PS00109">
    <property type="entry name" value="PROTEIN_KINASE_TYR"/>
    <property type="match status" value="1"/>
</dbReference>
<dbReference type="AlphaFoldDB" id="A0A5K1JW24"/>
<dbReference type="SUPFAM" id="SSF56112">
    <property type="entry name" value="Protein kinase-like (PK-like)"/>
    <property type="match status" value="1"/>
</dbReference>
<dbReference type="InterPro" id="IPR040976">
    <property type="entry name" value="Pkinase_fungal"/>
</dbReference>
<evidence type="ECO:0000256" key="1">
    <source>
        <dbReference type="SAM" id="MobiDB-lite"/>
    </source>
</evidence>